<evidence type="ECO:0000313" key="1">
    <source>
        <dbReference type="EMBL" id="KAL3692411.1"/>
    </source>
</evidence>
<keyword evidence="2" id="KW-1185">Reference proteome</keyword>
<reference evidence="1 2" key="1">
    <citation type="submission" date="2024-09" db="EMBL/GenBank/DDBJ databases">
        <title>Chromosome-scale assembly of Riccia sorocarpa.</title>
        <authorList>
            <person name="Paukszto L."/>
        </authorList>
    </citation>
    <scope>NUCLEOTIDE SEQUENCE [LARGE SCALE GENOMIC DNA]</scope>
    <source>
        <strain evidence="1">LP-2024</strain>
        <tissue evidence="1">Aerial parts of the thallus</tissue>
    </source>
</reference>
<protein>
    <submittedName>
        <fullName evidence="1">Uncharacterized protein</fullName>
    </submittedName>
</protein>
<sequence>MEAAKDIKNGCFLVARKFVGIQEAADVATRIHAWAVTIGAFSLPRFLRLIRAGQSPATPGEDMLVLAVRDELKETSVQTQSLSFNPTDWFDADGKAFNSSLRASQVYFSLAASKEMAQVSRFNRKWGVTWGLQQWRQVADTSHIFLFCPRWRSLWQELGPKLDGWDEACS</sequence>
<gene>
    <name evidence="1" type="ORF">R1sor_006062</name>
</gene>
<proteinExistence type="predicted"/>
<dbReference type="Proteomes" id="UP001633002">
    <property type="component" value="Unassembled WGS sequence"/>
</dbReference>
<accession>A0ABD3HQK5</accession>
<name>A0ABD3HQK5_9MARC</name>
<comment type="caution">
    <text evidence="1">The sequence shown here is derived from an EMBL/GenBank/DDBJ whole genome shotgun (WGS) entry which is preliminary data.</text>
</comment>
<dbReference type="AlphaFoldDB" id="A0ABD3HQK5"/>
<dbReference type="EMBL" id="JBJQOH010000003">
    <property type="protein sequence ID" value="KAL3692411.1"/>
    <property type="molecule type" value="Genomic_DNA"/>
</dbReference>
<organism evidence="1 2">
    <name type="scientific">Riccia sorocarpa</name>
    <dbReference type="NCBI Taxonomy" id="122646"/>
    <lineage>
        <taxon>Eukaryota</taxon>
        <taxon>Viridiplantae</taxon>
        <taxon>Streptophyta</taxon>
        <taxon>Embryophyta</taxon>
        <taxon>Marchantiophyta</taxon>
        <taxon>Marchantiopsida</taxon>
        <taxon>Marchantiidae</taxon>
        <taxon>Marchantiales</taxon>
        <taxon>Ricciaceae</taxon>
        <taxon>Riccia</taxon>
    </lineage>
</organism>
<evidence type="ECO:0000313" key="2">
    <source>
        <dbReference type="Proteomes" id="UP001633002"/>
    </source>
</evidence>